<dbReference type="AlphaFoldDB" id="A0A9P0EIN6"/>
<evidence type="ECO:0000313" key="1">
    <source>
        <dbReference type="EMBL" id="CAH1395121.1"/>
    </source>
</evidence>
<accession>A0A9P0EIN6</accession>
<organism evidence="1 2">
    <name type="scientific">Nezara viridula</name>
    <name type="common">Southern green stink bug</name>
    <name type="synonym">Cimex viridulus</name>
    <dbReference type="NCBI Taxonomy" id="85310"/>
    <lineage>
        <taxon>Eukaryota</taxon>
        <taxon>Metazoa</taxon>
        <taxon>Ecdysozoa</taxon>
        <taxon>Arthropoda</taxon>
        <taxon>Hexapoda</taxon>
        <taxon>Insecta</taxon>
        <taxon>Pterygota</taxon>
        <taxon>Neoptera</taxon>
        <taxon>Paraneoptera</taxon>
        <taxon>Hemiptera</taxon>
        <taxon>Heteroptera</taxon>
        <taxon>Panheteroptera</taxon>
        <taxon>Pentatomomorpha</taxon>
        <taxon>Pentatomoidea</taxon>
        <taxon>Pentatomidae</taxon>
        <taxon>Pentatominae</taxon>
        <taxon>Nezara</taxon>
    </lineage>
</organism>
<sequence length="83" mass="9382">MSINTAAMQHLPNIGFIILADPFIKHRWLFAKTPDDATHGVSHIAECSVLREAIIRSLSHHKRLILRDLGRRQRGSLSLVSMD</sequence>
<protein>
    <submittedName>
        <fullName evidence="1">Uncharacterized protein</fullName>
    </submittedName>
</protein>
<dbReference type="Proteomes" id="UP001152798">
    <property type="component" value="Chromosome 3"/>
</dbReference>
<gene>
    <name evidence="1" type="ORF">NEZAVI_LOCUS5452</name>
</gene>
<name>A0A9P0EIN6_NEZVI</name>
<reference evidence="1" key="1">
    <citation type="submission" date="2022-01" db="EMBL/GenBank/DDBJ databases">
        <authorList>
            <person name="King R."/>
        </authorList>
    </citation>
    <scope>NUCLEOTIDE SEQUENCE</scope>
</reference>
<proteinExistence type="predicted"/>
<keyword evidence="2" id="KW-1185">Reference proteome</keyword>
<evidence type="ECO:0000313" key="2">
    <source>
        <dbReference type="Proteomes" id="UP001152798"/>
    </source>
</evidence>
<dbReference type="EMBL" id="OV725079">
    <property type="protein sequence ID" value="CAH1395121.1"/>
    <property type="molecule type" value="Genomic_DNA"/>
</dbReference>